<evidence type="ECO:0000259" key="6">
    <source>
        <dbReference type="PROSITE" id="PS50046"/>
    </source>
</evidence>
<feature type="domain" description="Phytochrome chromophore attachment site" evidence="6">
    <location>
        <begin position="155"/>
        <end position="313"/>
    </location>
</feature>
<proteinExistence type="predicted"/>
<dbReference type="NCBIfam" id="TIGR00229">
    <property type="entry name" value="sensory_box"/>
    <property type="match status" value="1"/>
</dbReference>
<dbReference type="PANTHER" id="PTHR45138:SF9">
    <property type="entry name" value="DIGUANYLATE CYCLASE DGCM-RELATED"/>
    <property type="match status" value="1"/>
</dbReference>
<dbReference type="InterPro" id="IPR035965">
    <property type="entry name" value="PAS-like_dom_sf"/>
</dbReference>
<dbReference type="PANTHER" id="PTHR45138">
    <property type="entry name" value="REGULATORY COMPONENTS OF SENSORY TRANSDUCTION SYSTEM"/>
    <property type="match status" value="1"/>
</dbReference>
<keyword evidence="3" id="KW-0157">Chromophore</keyword>
<dbReference type="InterPro" id="IPR001294">
    <property type="entry name" value="Phytochrome"/>
</dbReference>
<dbReference type="SUPFAM" id="SSF55073">
    <property type="entry name" value="Nucleotide cyclase"/>
    <property type="match status" value="1"/>
</dbReference>
<dbReference type="InterPro" id="IPR016132">
    <property type="entry name" value="Phyto_chromo_attachment"/>
</dbReference>
<dbReference type="InterPro" id="IPR043128">
    <property type="entry name" value="Rev_trsase/Diguanyl_cyclase"/>
</dbReference>
<dbReference type="Proteomes" id="UP001343257">
    <property type="component" value="Unassembled WGS sequence"/>
</dbReference>
<dbReference type="SMART" id="SM00267">
    <property type="entry name" value="GGDEF"/>
    <property type="match status" value="1"/>
</dbReference>
<dbReference type="SUPFAM" id="SSF55785">
    <property type="entry name" value="PYP-like sensor domain (PAS domain)"/>
    <property type="match status" value="2"/>
</dbReference>
<evidence type="ECO:0000256" key="2">
    <source>
        <dbReference type="ARBA" id="ARBA00022606"/>
    </source>
</evidence>
<dbReference type="PRINTS" id="PR01033">
    <property type="entry name" value="PHYTOCHROME"/>
</dbReference>
<evidence type="ECO:0000256" key="5">
    <source>
        <dbReference type="SAM" id="Coils"/>
    </source>
</evidence>
<keyword evidence="1" id="KW-0600">Photoreceptor protein</keyword>
<keyword evidence="4" id="KW-0675">Receptor</keyword>
<dbReference type="Gene3D" id="3.30.450.270">
    <property type="match status" value="1"/>
</dbReference>
<dbReference type="GO" id="GO:0052621">
    <property type="term" value="F:diguanylate cyclase activity"/>
    <property type="evidence" value="ECO:0007669"/>
    <property type="project" value="UniProtKB-EC"/>
</dbReference>
<dbReference type="Gene3D" id="3.30.450.40">
    <property type="match status" value="1"/>
</dbReference>
<keyword evidence="9" id="KW-1185">Reference proteome</keyword>
<protein>
    <submittedName>
        <fullName evidence="8">Diguanylate cyclase</fullName>
        <ecNumber evidence="8">2.7.7.65</ecNumber>
    </submittedName>
</protein>
<dbReference type="Pfam" id="PF00360">
    <property type="entry name" value="PHY"/>
    <property type="match status" value="1"/>
</dbReference>
<dbReference type="NCBIfam" id="TIGR00254">
    <property type="entry name" value="GGDEF"/>
    <property type="match status" value="1"/>
</dbReference>
<dbReference type="Pfam" id="PF01590">
    <property type="entry name" value="GAF"/>
    <property type="match status" value="1"/>
</dbReference>
<dbReference type="SUPFAM" id="SSF55781">
    <property type="entry name" value="GAF domain-like"/>
    <property type="match status" value="2"/>
</dbReference>
<organism evidence="8 9">
    <name type="scientific">Paenibacillus chibensis</name>
    <dbReference type="NCBI Taxonomy" id="59846"/>
    <lineage>
        <taxon>Bacteria</taxon>
        <taxon>Bacillati</taxon>
        <taxon>Bacillota</taxon>
        <taxon>Bacilli</taxon>
        <taxon>Bacillales</taxon>
        <taxon>Paenibacillaceae</taxon>
        <taxon>Paenibacillus</taxon>
    </lineage>
</organism>
<evidence type="ECO:0000313" key="9">
    <source>
        <dbReference type="Proteomes" id="UP001343257"/>
    </source>
</evidence>
<dbReference type="Pfam" id="PF13426">
    <property type="entry name" value="PAS_9"/>
    <property type="match status" value="1"/>
</dbReference>
<dbReference type="EC" id="2.7.7.65" evidence="8"/>
<dbReference type="Gene3D" id="3.30.70.270">
    <property type="match status" value="1"/>
</dbReference>
<dbReference type="PROSITE" id="PS50887">
    <property type="entry name" value="GGDEF"/>
    <property type="match status" value="1"/>
</dbReference>
<dbReference type="InterPro" id="IPR029016">
    <property type="entry name" value="GAF-like_dom_sf"/>
</dbReference>
<dbReference type="Pfam" id="PF08446">
    <property type="entry name" value="PAS_2"/>
    <property type="match status" value="1"/>
</dbReference>
<dbReference type="InterPro" id="IPR013515">
    <property type="entry name" value="Phytochrome_cen-reg"/>
</dbReference>
<evidence type="ECO:0000259" key="7">
    <source>
        <dbReference type="PROSITE" id="PS50887"/>
    </source>
</evidence>
<reference evidence="8 9" key="1">
    <citation type="submission" date="2023-03" db="EMBL/GenBank/DDBJ databases">
        <title>Bacillus Genome Sequencing.</title>
        <authorList>
            <person name="Dunlap C."/>
        </authorList>
    </citation>
    <scope>NUCLEOTIDE SEQUENCE [LARGE SCALE GENOMIC DNA]</scope>
    <source>
        <strain evidence="8 9">NRS-52</strain>
    </source>
</reference>
<keyword evidence="2" id="KW-0716">Sensory transduction</keyword>
<evidence type="ECO:0000256" key="1">
    <source>
        <dbReference type="ARBA" id="ARBA00022543"/>
    </source>
</evidence>
<feature type="domain" description="GGDEF" evidence="7">
    <location>
        <begin position="698"/>
        <end position="834"/>
    </location>
</feature>
<keyword evidence="8" id="KW-0808">Transferase</keyword>
<evidence type="ECO:0000256" key="3">
    <source>
        <dbReference type="ARBA" id="ARBA00022991"/>
    </source>
</evidence>
<dbReference type="InterPro" id="IPR000014">
    <property type="entry name" value="PAS"/>
</dbReference>
<gene>
    <name evidence="8" type="ORF">P9847_26445</name>
</gene>
<feature type="coiled-coil region" evidence="5">
    <location>
        <begin position="511"/>
        <end position="538"/>
    </location>
</feature>
<accession>A0ABU6Q0Z2</accession>
<dbReference type="InterPro" id="IPR000160">
    <property type="entry name" value="GGDEF_dom"/>
</dbReference>
<dbReference type="EMBL" id="JARTLD010000080">
    <property type="protein sequence ID" value="MED5020806.1"/>
    <property type="molecule type" value="Genomic_DNA"/>
</dbReference>
<sequence>MLTEGDFLLKGSVDITNCDKEPIHIPGRIQPHGMLLAVSKEARHEIVQCSTNVEAFIGIPYEELLGMSIESIIGPNLLEDMLKKIQSISAEPSKVHYMNFPIEVAGAAVDFYGILHESNDLIVLELEPACEDSGPMLNDFEMIQSFFGKMKQTDSREEASMLAAEQIKEMLGYDRVMIYEFDSRWNGKVIAEAKEEGLEPYLGHHYPASDIPKQARELYLRNWLRTIVDMDYTPVDIVPALHPSTGKPLNLSLSVLRSVSPMHIEYMKNMGVGATLTISLIHENQLWGMIACHHNSRKYVSHRVRNLCNFLGAFFSSELYQREQLDDFQSELSLKTLANRISSIFIGNTSASRVIKQIREEEANILAMMDAAGAAVHYHGQLVLLGETPSSAEVRGLADWITERLSDYSYHSSCLSLDYEPAKWFKKEASGVMLMSLSPDAQDYIAWFRPEVIQVVKWAGDPEKAVLKEADGDRLSPRKSFEQWKHTVESTSLPWKGRELRTLTDLKSVVLIRTENQMRQAEEQAKQNARIKRENEKRYLQLMDISPAAFFALTDGEIVYLNPCALALFKADGPEAMLGRRWSSLASDASRKSLLRSMIGLEHSVEPLATVEEEFMALDGKVLHLEISMAHVNYANKPAIFAIVREMSADNAPFGDFYEVSGQLEHFVNTDTLTDVPSRRYFENSLSREWEQCKIHGAPISVIILDIDNFGTYNMLFGVQGADNCLQWIADILNAFGSPKGAVIARFNGGTFALHLTNTSLEKAMDIAEQIRQAVLSMQISLSLSGSPEYLTVSLGVSAALPHHPGNSSRQLVSEAEEALMKAKNEGKNCVAML</sequence>
<dbReference type="InterPro" id="IPR029787">
    <property type="entry name" value="Nucleotide_cyclase"/>
</dbReference>
<name>A0ABU6Q0Z2_9BACL</name>
<dbReference type="Pfam" id="PF00990">
    <property type="entry name" value="GGDEF"/>
    <property type="match status" value="1"/>
</dbReference>
<keyword evidence="8" id="KW-0548">Nucleotidyltransferase</keyword>
<dbReference type="PROSITE" id="PS50046">
    <property type="entry name" value="PHYTOCHROME_2"/>
    <property type="match status" value="1"/>
</dbReference>
<dbReference type="InterPro" id="IPR043150">
    <property type="entry name" value="Phytochrome_PHY_sf"/>
</dbReference>
<dbReference type="InterPro" id="IPR050469">
    <property type="entry name" value="Diguanylate_Cyclase"/>
</dbReference>
<evidence type="ECO:0000256" key="4">
    <source>
        <dbReference type="ARBA" id="ARBA00023170"/>
    </source>
</evidence>
<dbReference type="CDD" id="cd01949">
    <property type="entry name" value="GGDEF"/>
    <property type="match status" value="1"/>
</dbReference>
<dbReference type="InterPro" id="IPR003018">
    <property type="entry name" value="GAF"/>
</dbReference>
<dbReference type="SMART" id="SM00091">
    <property type="entry name" value="PAS"/>
    <property type="match status" value="2"/>
</dbReference>
<comment type="caution">
    <text evidence="8">The sequence shown here is derived from an EMBL/GenBank/DDBJ whole genome shotgun (WGS) entry which is preliminary data.</text>
</comment>
<dbReference type="InterPro" id="IPR013654">
    <property type="entry name" value="PAS_2"/>
</dbReference>
<dbReference type="Gene3D" id="3.30.450.20">
    <property type="entry name" value="PAS domain"/>
    <property type="match status" value="2"/>
</dbReference>
<keyword evidence="5" id="KW-0175">Coiled coil</keyword>
<evidence type="ECO:0000313" key="8">
    <source>
        <dbReference type="EMBL" id="MED5020806.1"/>
    </source>
</evidence>
<dbReference type="RefSeq" id="WP_328282232.1">
    <property type="nucleotide sequence ID" value="NZ_JARTLD010000080.1"/>
</dbReference>